<dbReference type="SMART" id="SM00834">
    <property type="entry name" value="CxxC_CXXC_SSSS"/>
    <property type="match status" value="1"/>
</dbReference>
<dbReference type="AlphaFoldDB" id="A0A9E6MY46"/>
<sequence>MPLYDYQCCECHNLFEKLVFSSTQVMCPACGSTRINKLVSKPAPKSLTAEILSGARKQAAREGHFSNYSTSEKPKK</sequence>
<evidence type="ECO:0000313" key="2">
    <source>
        <dbReference type="EMBL" id="QWY77613.1"/>
    </source>
</evidence>
<protein>
    <submittedName>
        <fullName evidence="2">Zinc ribbon domain-containing protein</fullName>
    </submittedName>
</protein>
<organism evidence="2 3">
    <name type="scientific">Ferrovum myxofaciens</name>
    <dbReference type="NCBI Taxonomy" id="416213"/>
    <lineage>
        <taxon>Bacteria</taxon>
        <taxon>Pseudomonadati</taxon>
        <taxon>Pseudomonadota</taxon>
        <taxon>Betaproteobacteria</taxon>
        <taxon>Ferrovales</taxon>
        <taxon>Ferrovaceae</taxon>
        <taxon>Ferrovum</taxon>
    </lineage>
</organism>
<name>A0A9E6MY46_9PROT</name>
<dbReference type="NCBIfam" id="TIGR02605">
    <property type="entry name" value="CxxC_CxxC_SSSS"/>
    <property type="match status" value="1"/>
</dbReference>
<evidence type="ECO:0000259" key="1">
    <source>
        <dbReference type="SMART" id="SM00834"/>
    </source>
</evidence>
<gene>
    <name evidence="2" type="ORF">JZL65_00550</name>
</gene>
<evidence type="ECO:0000313" key="3">
    <source>
        <dbReference type="Proteomes" id="UP000683551"/>
    </source>
</evidence>
<dbReference type="EMBL" id="CP071137">
    <property type="protein sequence ID" value="QWY77613.1"/>
    <property type="molecule type" value="Genomic_DNA"/>
</dbReference>
<accession>A0A9E6MY46</accession>
<reference evidence="2" key="1">
    <citation type="submission" date="2021-02" db="EMBL/GenBank/DDBJ databases">
        <title>Comparative genomics of Ferrovum myxofaciens strains, predominant extremophile bacteria forming large biofilm stalactites in acid mine ecosystems.</title>
        <authorList>
            <person name="Burkartova K."/>
            <person name="Ridl J."/>
            <person name="Pajer P."/>
            <person name="Falteisek L."/>
        </authorList>
    </citation>
    <scope>NUCLEOTIDE SEQUENCE</scope>
    <source>
        <strain evidence="2">MI1III</strain>
    </source>
</reference>
<proteinExistence type="predicted"/>
<feature type="domain" description="Putative regulatory protein FmdB zinc ribbon" evidence="1">
    <location>
        <begin position="1"/>
        <end position="40"/>
    </location>
</feature>
<dbReference type="GeneID" id="301710983"/>
<dbReference type="Pfam" id="PF09723">
    <property type="entry name" value="Zn_ribbon_8"/>
    <property type="match status" value="1"/>
</dbReference>
<dbReference type="InterPro" id="IPR013429">
    <property type="entry name" value="Regulatory_FmdB_Zinc_ribbon"/>
</dbReference>
<dbReference type="RefSeq" id="WP_273120408.1">
    <property type="nucleotide sequence ID" value="NZ_CP053675.1"/>
</dbReference>
<dbReference type="Proteomes" id="UP000683551">
    <property type="component" value="Chromosome"/>
</dbReference>